<dbReference type="EMBL" id="JAQQWL010000011">
    <property type="protein sequence ID" value="KAK8049582.1"/>
    <property type="molecule type" value="Genomic_DNA"/>
</dbReference>
<organism evidence="3 4">
    <name type="scientific">Apiospora phragmitis</name>
    <dbReference type="NCBI Taxonomy" id="2905665"/>
    <lineage>
        <taxon>Eukaryota</taxon>
        <taxon>Fungi</taxon>
        <taxon>Dikarya</taxon>
        <taxon>Ascomycota</taxon>
        <taxon>Pezizomycotina</taxon>
        <taxon>Sordariomycetes</taxon>
        <taxon>Xylariomycetidae</taxon>
        <taxon>Amphisphaeriales</taxon>
        <taxon>Apiosporaceae</taxon>
        <taxon>Apiospora</taxon>
    </lineage>
</organism>
<evidence type="ECO:0000256" key="2">
    <source>
        <dbReference type="SAM" id="Phobius"/>
    </source>
</evidence>
<dbReference type="GeneID" id="92095784"/>
<evidence type="ECO:0000256" key="1">
    <source>
        <dbReference type="SAM" id="MobiDB-lite"/>
    </source>
</evidence>
<name>A0ABR1TSR9_9PEZI</name>
<dbReference type="Pfam" id="PF09802">
    <property type="entry name" value="Sec66"/>
    <property type="match status" value="1"/>
</dbReference>
<reference evidence="3 4" key="1">
    <citation type="submission" date="2023-01" db="EMBL/GenBank/DDBJ databases">
        <title>Analysis of 21 Apiospora genomes using comparative genomics revels a genus with tremendous synthesis potential of carbohydrate active enzymes and secondary metabolites.</title>
        <authorList>
            <person name="Sorensen T."/>
        </authorList>
    </citation>
    <scope>NUCLEOTIDE SEQUENCE [LARGE SCALE GENOMIC DNA]</scope>
    <source>
        <strain evidence="3 4">CBS 135458</strain>
    </source>
</reference>
<accession>A0ABR1TSR9</accession>
<dbReference type="PANTHER" id="PTHR28229">
    <property type="entry name" value="TRANSLOCATION PROTEIN SEC66"/>
    <property type="match status" value="1"/>
</dbReference>
<sequence>MFDIDWWSLALPFGYIFVLGSSLYVFSTIYRKRKAAESANLAPWFPPHLQKEVYSTLLELDADKDRKTKVPRSVVRAALLRRAVEDIARIIQVRQAKQALNNLLQRGSVGEDLNQRFQRAEKEIEEELKDVVMEANALAPGWGQTIFQSANEIAANTVLRSRLDDIQNKAAAEKEWWEKRRETIQSDFMKELEEEPTKVAPRLAATMTPYWSTRAPRSPHQARRRRARNKTGM</sequence>
<keyword evidence="2" id="KW-0472">Membrane</keyword>
<evidence type="ECO:0000313" key="4">
    <source>
        <dbReference type="Proteomes" id="UP001480595"/>
    </source>
</evidence>
<comment type="caution">
    <text evidence="3">The sequence shown here is derived from an EMBL/GenBank/DDBJ whole genome shotgun (WGS) entry which is preliminary data.</text>
</comment>
<protein>
    <submittedName>
        <fullName evidence="3">Translocation protein</fullName>
    </submittedName>
</protein>
<gene>
    <name evidence="3" type="ORF">PG994_011312</name>
</gene>
<keyword evidence="2" id="KW-1133">Transmembrane helix</keyword>
<dbReference type="InterPro" id="IPR018624">
    <property type="entry name" value="Sec66"/>
</dbReference>
<feature type="compositionally biased region" description="Basic residues" evidence="1">
    <location>
        <begin position="220"/>
        <end position="233"/>
    </location>
</feature>
<dbReference type="Proteomes" id="UP001480595">
    <property type="component" value="Unassembled WGS sequence"/>
</dbReference>
<feature type="region of interest" description="Disordered" evidence="1">
    <location>
        <begin position="193"/>
        <end position="233"/>
    </location>
</feature>
<dbReference type="PANTHER" id="PTHR28229:SF1">
    <property type="entry name" value="TRANSLOCATION PROTEIN SEC66"/>
    <property type="match status" value="1"/>
</dbReference>
<proteinExistence type="predicted"/>
<feature type="transmembrane region" description="Helical" evidence="2">
    <location>
        <begin position="6"/>
        <end position="26"/>
    </location>
</feature>
<evidence type="ECO:0000313" key="3">
    <source>
        <dbReference type="EMBL" id="KAK8049582.1"/>
    </source>
</evidence>
<keyword evidence="4" id="KW-1185">Reference proteome</keyword>
<dbReference type="RefSeq" id="XP_066711831.1">
    <property type="nucleotide sequence ID" value="XM_066862721.1"/>
</dbReference>
<keyword evidence="2" id="KW-0812">Transmembrane</keyword>